<name>A0A150T8V6_SORCE</name>
<feature type="compositionally biased region" description="Pro residues" evidence="1">
    <location>
        <begin position="194"/>
        <end position="204"/>
    </location>
</feature>
<protein>
    <submittedName>
        <fullName evidence="2">Uncharacterized protein</fullName>
    </submittedName>
</protein>
<comment type="caution">
    <text evidence="2">The sequence shown here is derived from an EMBL/GenBank/DDBJ whole genome shotgun (WGS) entry which is preliminary data.</text>
</comment>
<evidence type="ECO:0000256" key="1">
    <source>
        <dbReference type="SAM" id="MobiDB-lite"/>
    </source>
</evidence>
<evidence type="ECO:0000313" key="3">
    <source>
        <dbReference type="Proteomes" id="UP000075502"/>
    </source>
</evidence>
<accession>A0A150T8V6</accession>
<dbReference type="AlphaFoldDB" id="A0A150T8V6"/>
<proteinExistence type="predicted"/>
<gene>
    <name evidence="2" type="ORF">BE21_56930</name>
</gene>
<organism evidence="2 3">
    <name type="scientific">Sorangium cellulosum</name>
    <name type="common">Polyangium cellulosum</name>
    <dbReference type="NCBI Taxonomy" id="56"/>
    <lineage>
        <taxon>Bacteria</taxon>
        <taxon>Pseudomonadati</taxon>
        <taxon>Myxococcota</taxon>
        <taxon>Polyangia</taxon>
        <taxon>Polyangiales</taxon>
        <taxon>Polyangiaceae</taxon>
        <taxon>Sorangium</taxon>
    </lineage>
</organism>
<dbReference type="Proteomes" id="UP000075502">
    <property type="component" value="Unassembled WGS sequence"/>
</dbReference>
<dbReference type="EMBL" id="JEME01003362">
    <property type="protein sequence ID" value="KYG00868.1"/>
    <property type="molecule type" value="Genomic_DNA"/>
</dbReference>
<evidence type="ECO:0000313" key="2">
    <source>
        <dbReference type="EMBL" id="KYG00868.1"/>
    </source>
</evidence>
<reference evidence="2 3" key="1">
    <citation type="submission" date="2014-02" db="EMBL/GenBank/DDBJ databases">
        <title>The small core and large imbalanced accessory genome model reveals a collaborative survival strategy of Sorangium cellulosum strains in nature.</title>
        <authorList>
            <person name="Han K."/>
            <person name="Peng R."/>
            <person name="Blom J."/>
            <person name="Li Y.-Z."/>
        </authorList>
    </citation>
    <scope>NUCLEOTIDE SEQUENCE [LARGE SCALE GENOMIC DNA]</scope>
    <source>
        <strain evidence="2 3">So0007-03</strain>
    </source>
</reference>
<sequence length="218" mass="23024">MLSRFGIEPCYDAGVRRRRTAEIASINIAALASAARRGEVDTDVELAIAGTCLVLAGTITVQLETTRVASGGLRLWARCPGCSARAAALYLAAPGLCCRRCAWLVYPATRQRPEERVLEQALARRTKARAALGAGPDPREPIPRRSRGVRFSSWVRRLDELHEAQAAVQAALAALVGRLGARSGALAQEAGSPSPAPPAAPTPETPSSEGRRARGTAP</sequence>
<feature type="region of interest" description="Disordered" evidence="1">
    <location>
        <begin position="185"/>
        <end position="218"/>
    </location>
</feature>